<dbReference type="InterPro" id="IPR027417">
    <property type="entry name" value="P-loop_NTPase"/>
</dbReference>
<dbReference type="SMART" id="SM00382">
    <property type="entry name" value="AAA"/>
    <property type="match status" value="1"/>
</dbReference>
<feature type="domain" description="AAA+ ATPase" evidence="1">
    <location>
        <begin position="290"/>
        <end position="670"/>
    </location>
</feature>
<protein>
    <submittedName>
        <fullName evidence="2">AAA-like domain protein</fullName>
    </submittedName>
</protein>
<dbReference type="InterPro" id="IPR051162">
    <property type="entry name" value="T4SS_component"/>
</dbReference>
<dbReference type="Pfam" id="PF01935">
    <property type="entry name" value="DUF87"/>
    <property type="match status" value="1"/>
</dbReference>
<sequence length="672" mass="75996">MSYSVDLPDECRRTFLREIQDVYPGCTIEPEANMPTRSDRERWGMNLRLLPDILPLRTFESFVDDADQRTLADPISGLLSSLHTGKSGRVACDLRLTIKAARRSRLVALERITRRWQYRFATESLRETYLRWSTDHRFIRRQLAALIWRFTKRDKISENMPDKAGMKLLECRISAFSTVPSDSKPLAIRKLNEIASALGRFTDGTVHFQRFRISKRDRSHRTFLMSPREIATIWHPITVSGDTVSRVTRSEFREIEPPIHLVSNSKSATVLGRVKFRQQRNQFGIAVDDLRRHVLAIGKTGCGKSTFLLNVVRQQMEAKRGVVLVDPHGDLANEVLNHVPSRRTNDVIWFDAAEANVGFNPLVGSRNSDPNLVADAVLTSFKNVFGFDEGSAPRLLHIFRNCLLSLIGTQHASLSSIQRLLTDANFRRSAMSNITNEAVREFWLTEFNRWNDRDRVQYVASLQNKLGAFTTNERLQRIFAPQRKGIEFREIMDRSQILICNLSKGQVGHDASTLLGSLLLSSLQIAAMSRADIEEDDRTDCVVVVDEFHSYLADGNSTMADALAESRKYRTSYVLSTQMLEQLDSDTLAGVLGNCGSTLCMTVGPRDAEVLVALLGSGLSKEDLMKIPKYHGYLRLLIDGKPSTFSMTTLAPARLNSPRAEVVRQVSQQRYG</sequence>
<name>A0A5C5XF52_9PLAN</name>
<dbReference type="PANTHER" id="PTHR30121:SF11">
    <property type="entry name" value="AAA+ ATPASE DOMAIN-CONTAINING PROTEIN"/>
    <property type="match status" value="1"/>
</dbReference>
<evidence type="ECO:0000313" key="3">
    <source>
        <dbReference type="Proteomes" id="UP000316095"/>
    </source>
</evidence>
<dbReference type="Proteomes" id="UP000316095">
    <property type="component" value="Unassembled WGS sequence"/>
</dbReference>
<dbReference type="InterPro" id="IPR003593">
    <property type="entry name" value="AAA+_ATPase"/>
</dbReference>
<dbReference type="InterPro" id="IPR002789">
    <property type="entry name" value="HerA_central"/>
</dbReference>
<dbReference type="SUPFAM" id="SSF52540">
    <property type="entry name" value="P-loop containing nucleoside triphosphate hydrolases"/>
    <property type="match status" value="1"/>
</dbReference>
<dbReference type="PANTHER" id="PTHR30121">
    <property type="entry name" value="UNCHARACTERIZED PROTEIN YJGR-RELATED"/>
    <property type="match status" value="1"/>
</dbReference>
<organism evidence="2 3">
    <name type="scientific">Rubinisphaera italica</name>
    <dbReference type="NCBI Taxonomy" id="2527969"/>
    <lineage>
        <taxon>Bacteria</taxon>
        <taxon>Pseudomonadati</taxon>
        <taxon>Planctomycetota</taxon>
        <taxon>Planctomycetia</taxon>
        <taxon>Planctomycetales</taxon>
        <taxon>Planctomycetaceae</taxon>
        <taxon>Rubinisphaera</taxon>
    </lineage>
</organism>
<evidence type="ECO:0000313" key="2">
    <source>
        <dbReference type="EMBL" id="TWT60983.1"/>
    </source>
</evidence>
<comment type="caution">
    <text evidence="2">The sequence shown here is derived from an EMBL/GenBank/DDBJ whole genome shotgun (WGS) entry which is preliminary data.</text>
</comment>
<reference evidence="2 3" key="1">
    <citation type="submission" date="2019-02" db="EMBL/GenBank/DDBJ databases">
        <title>Deep-cultivation of Planctomycetes and their phenomic and genomic characterization uncovers novel biology.</title>
        <authorList>
            <person name="Wiegand S."/>
            <person name="Jogler M."/>
            <person name="Boedeker C."/>
            <person name="Pinto D."/>
            <person name="Vollmers J."/>
            <person name="Rivas-Marin E."/>
            <person name="Kohn T."/>
            <person name="Peeters S.H."/>
            <person name="Heuer A."/>
            <person name="Rast P."/>
            <person name="Oberbeckmann S."/>
            <person name="Bunk B."/>
            <person name="Jeske O."/>
            <person name="Meyerdierks A."/>
            <person name="Storesund J.E."/>
            <person name="Kallscheuer N."/>
            <person name="Luecker S."/>
            <person name="Lage O.M."/>
            <person name="Pohl T."/>
            <person name="Merkel B.J."/>
            <person name="Hornburger P."/>
            <person name="Mueller R.-W."/>
            <person name="Bruemmer F."/>
            <person name="Labrenz M."/>
            <person name="Spormann A.M."/>
            <person name="Op Den Camp H."/>
            <person name="Overmann J."/>
            <person name="Amann R."/>
            <person name="Jetten M.S.M."/>
            <person name="Mascher T."/>
            <person name="Medema M.H."/>
            <person name="Devos D.P."/>
            <person name="Kaster A.-K."/>
            <person name="Ovreas L."/>
            <person name="Rohde M."/>
            <person name="Galperin M.Y."/>
            <person name="Jogler C."/>
        </authorList>
    </citation>
    <scope>NUCLEOTIDE SEQUENCE [LARGE SCALE GENOMIC DNA]</scope>
    <source>
        <strain evidence="2 3">Pan54</strain>
    </source>
</reference>
<dbReference type="Gene3D" id="3.40.50.300">
    <property type="entry name" value="P-loop containing nucleotide triphosphate hydrolases"/>
    <property type="match status" value="2"/>
</dbReference>
<keyword evidence="3" id="KW-1185">Reference proteome</keyword>
<evidence type="ECO:0000259" key="1">
    <source>
        <dbReference type="SMART" id="SM00382"/>
    </source>
</evidence>
<accession>A0A5C5XF52</accession>
<gene>
    <name evidence="2" type="ORF">Pan54_17150</name>
</gene>
<dbReference type="EMBL" id="SJPG01000001">
    <property type="protein sequence ID" value="TWT60983.1"/>
    <property type="molecule type" value="Genomic_DNA"/>
</dbReference>
<proteinExistence type="predicted"/>
<dbReference type="AlphaFoldDB" id="A0A5C5XF52"/>